<evidence type="ECO:0000256" key="4">
    <source>
        <dbReference type="ARBA" id="ARBA00023136"/>
    </source>
</evidence>
<evidence type="ECO:0000313" key="6">
    <source>
        <dbReference type="EMBL" id="WOB11301.1"/>
    </source>
</evidence>
<comment type="subcellular location">
    <subcellularLocation>
        <location evidence="1">Membrane</location>
        <topology evidence="1">Multi-pass membrane protein</topology>
    </subcellularLocation>
</comment>
<protein>
    <submittedName>
        <fullName evidence="6">Nicotinamide mononucleotide transporter</fullName>
    </submittedName>
</protein>
<reference evidence="6 7" key="1">
    <citation type="submission" date="2023-10" db="EMBL/GenBank/DDBJ databases">
        <title>Bacteria for the degradation of biodegradable plastic PBAT(Polybutylene adipate terephthalate).</title>
        <authorList>
            <person name="Weon H.-Y."/>
            <person name="Yeon J."/>
        </authorList>
    </citation>
    <scope>NUCLEOTIDE SEQUENCE [LARGE SCALE GENOMIC DNA]</scope>
    <source>
        <strain evidence="6 7">SBD 7-3</strain>
        <plasmid evidence="6 7">unnamed1</plasmid>
    </source>
</reference>
<evidence type="ECO:0000256" key="3">
    <source>
        <dbReference type="ARBA" id="ARBA00022989"/>
    </source>
</evidence>
<keyword evidence="6" id="KW-0614">Plasmid</keyword>
<geneLocation type="plasmid" evidence="6 7">
    <name>unnamed1</name>
</geneLocation>
<evidence type="ECO:0000313" key="7">
    <source>
        <dbReference type="Proteomes" id="UP001303946"/>
    </source>
</evidence>
<keyword evidence="4 5" id="KW-0472">Membrane</keyword>
<dbReference type="RefSeq" id="WP_316704536.1">
    <property type="nucleotide sequence ID" value="NZ_CP136337.1"/>
</dbReference>
<dbReference type="Pfam" id="PF04973">
    <property type="entry name" value="NMN_transporter"/>
    <property type="match status" value="1"/>
</dbReference>
<keyword evidence="3 5" id="KW-1133">Transmembrane helix</keyword>
<dbReference type="EMBL" id="CP136337">
    <property type="protein sequence ID" value="WOB11301.1"/>
    <property type="molecule type" value="Genomic_DNA"/>
</dbReference>
<dbReference type="Proteomes" id="UP001303946">
    <property type="component" value="Plasmid unnamed1"/>
</dbReference>
<gene>
    <name evidence="6" type="ORF">RXV79_26845</name>
</gene>
<feature type="transmembrane region" description="Helical" evidence="5">
    <location>
        <begin position="35"/>
        <end position="56"/>
    </location>
</feature>
<name>A0ABZ0D3C9_9BURK</name>
<proteinExistence type="predicted"/>
<organism evidence="6 7">
    <name type="scientific">Piscinibacter gummiphilus</name>
    <dbReference type="NCBI Taxonomy" id="946333"/>
    <lineage>
        <taxon>Bacteria</taxon>
        <taxon>Pseudomonadati</taxon>
        <taxon>Pseudomonadota</taxon>
        <taxon>Betaproteobacteria</taxon>
        <taxon>Burkholderiales</taxon>
        <taxon>Sphaerotilaceae</taxon>
        <taxon>Piscinibacter</taxon>
    </lineage>
</organism>
<dbReference type="InterPro" id="IPR006419">
    <property type="entry name" value="NMN_transpt_PnuC"/>
</dbReference>
<evidence type="ECO:0000256" key="1">
    <source>
        <dbReference type="ARBA" id="ARBA00004141"/>
    </source>
</evidence>
<keyword evidence="2 5" id="KW-0812">Transmembrane</keyword>
<evidence type="ECO:0000256" key="2">
    <source>
        <dbReference type="ARBA" id="ARBA00022692"/>
    </source>
</evidence>
<evidence type="ECO:0000256" key="5">
    <source>
        <dbReference type="SAM" id="Phobius"/>
    </source>
</evidence>
<accession>A0ABZ0D3C9</accession>
<keyword evidence="7" id="KW-1185">Reference proteome</keyword>
<sequence>MVQVEIGIGEVLQGIGWGLTVLGQVQIGRKLRRSFLSWIVANLVLIAVSIQAGLWVSVGMYATNIVLCVWSFAKWSADPSGPAALVNNRKGL</sequence>